<dbReference type="RefSeq" id="WP_343187078.1">
    <property type="nucleotide sequence ID" value="NZ_JBCITM010000021.1"/>
</dbReference>
<accession>A0ABU9VX98</accession>
<name>A0ABU9VX98_9CLOT</name>
<keyword evidence="2" id="KW-0680">Restriction system</keyword>
<keyword evidence="5" id="KW-0540">Nuclease</keyword>
<protein>
    <submittedName>
        <fullName evidence="5">Restriction endonuclease subunit S</fullName>
        <ecNumber evidence="5">3.1.21.-</ecNumber>
    </submittedName>
</protein>
<reference evidence="5 6" key="1">
    <citation type="submission" date="2024-04" db="EMBL/GenBank/DDBJ databases">
        <title>Genome sequencing and metabolic network reconstruction of aminoacids and betaine degradation by Anoxynatronum sibiricum.</title>
        <authorList>
            <person name="Detkova E.N."/>
            <person name="Boltjanskaja Y.V."/>
            <person name="Mardanov A.V."/>
            <person name="Kevbrin V."/>
        </authorList>
    </citation>
    <scope>NUCLEOTIDE SEQUENCE [LARGE SCALE GENOMIC DNA]</scope>
    <source>
        <strain evidence="5 6">Z-7981</strain>
    </source>
</reference>
<dbReference type="PANTHER" id="PTHR30408:SF12">
    <property type="entry name" value="TYPE I RESTRICTION ENZYME MJAVIII SPECIFICITY SUBUNIT"/>
    <property type="match status" value="1"/>
</dbReference>
<dbReference type="InterPro" id="IPR000055">
    <property type="entry name" value="Restrct_endonuc_typeI_TRD"/>
</dbReference>
<dbReference type="GO" id="GO:0004519">
    <property type="term" value="F:endonuclease activity"/>
    <property type="evidence" value="ECO:0007669"/>
    <property type="project" value="UniProtKB-KW"/>
</dbReference>
<dbReference type="SUPFAM" id="SSF116734">
    <property type="entry name" value="DNA methylase specificity domain"/>
    <property type="match status" value="2"/>
</dbReference>
<evidence type="ECO:0000313" key="5">
    <source>
        <dbReference type="EMBL" id="MEN1761793.1"/>
    </source>
</evidence>
<keyword evidence="5" id="KW-0378">Hydrolase</keyword>
<feature type="domain" description="Type I restriction modification DNA specificity" evidence="4">
    <location>
        <begin position="8"/>
        <end position="186"/>
    </location>
</feature>
<dbReference type="EC" id="3.1.21.-" evidence="5"/>
<proteinExistence type="inferred from homology"/>
<evidence type="ECO:0000256" key="3">
    <source>
        <dbReference type="ARBA" id="ARBA00023125"/>
    </source>
</evidence>
<organism evidence="5 6">
    <name type="scientific">Anoxynatronum sibiricum</name>
    <dbReference type="NCBI Taxonomy" id="210623"/>
    <lineage>
        <taxon>Bacteria</taxon>
        <taxon>Bacillati</taxon>
        <taxon>Bacillota</taxon>
        <taxon>Clostridia</taxon>
        <taxon>Eubacteriales</taxon>
        <taxon>Clostridiaceae</taxon>
        <taxon>Anoxynatronum</taxon>
    </lineage>
</organism>
<evidence type="ECO:0000259" key="4">
    <source>
        <dbReference type="Pfam" id="PF01420"/>
    </source>
</evidence>
<dbReference type="Gene3D" id="3.90.220.20">
    <property type="entry name" value="DNA methylase specificity domains"/>
    <property type="match status" value="2"/>
</dbReference>
<evidence type="ECO:0000256" key="1">
    <source>
        <dbReference type="ARBA" id="ARBA00010923"/>
    </source>
</evidence>
<evidence type="ECO:0000256" key="2">
    <source>
        <dbReference type="ARBA" id="ARBA00022747"/>
    </source>
</evidence>
<keyword evidence="6" id="KW-1185">Reference proteome</keyword>
<comment type="caution">
    <text evidence="5">The sequence shown here is derived from an EMBL/GenBank/DDBJ whole genome shotgun (WGS) entry which is preliminary data.</text>
</comment>
<dbReference type="CDD" id="cd17253">
    <property type="entry name" value="RMtype1_S_Eco933I-TRD2-CR2_like"/>
    <property type="match status" value="1"/>
</dbReference>
<dbReference type="EMBL" id="JBCITM010000021">
    <property type="protein sequence ID" value="MEN1761793.1"/>
    <property type="molecule type" value="Genomic_DNA"/>
</dbReference>
<dbReference type="InterPro" id="IPR044946">
    <property type="entry name" value="Restrct_endonuc_typeI_TRD_sf"/>
</dbReference>
<dbReference type="Pfam" id="PF01420">
    <property type="entry name" value="Methylase_S"/>
    <property type="match status" value="2"/>
</dbReference>
<dbReference type="GO" id="GO:0016787">
    <property type="term" value="F:hydrolase activity"/>
    <property type="evidence" value="ECO:0007669"/>
    <property type="project" value="UniProtKB-KW"/>
</dbReference>
<dbReference type="InterPro" id="IPR052021">
    <property type="entry name" value="Type-I_RS_S_subunit"/>
</dbReference>
<feature type="domain" description="Type I restriction modification DNA specificity" evidence="4">
    <location>
        <begin position="211"/>
        <end position="382"/>
    </location>
</feature>
<evidence type="ECO:0000313" key="6">
    <source>
        <dbReference type="Proteomes" id="UP001407405"/>
    </source>
</evidence>
<dbReference type="PANTHER" id="PTHR30408">
    <property type="entry name" value="TYPE-1 RESTRICTION ENZYME ECOKI SPECIFICITY PROTEIN"/>
    <property type="match status" value="1"/>
</dbReference>
<keyword evidence="3" id="KW-0238">DNA-binding</keyword>
<comment type="similarity">
    <text evidence="1">Belongs to the type-I restriction system S methylase family.</text>
</comment>
<sequence>MSKQNKLPTDWKRKRLEEVAIIQTGIAKNQNSKEECIELPYLRVANVQDGYLDLSEIKTINIHKNKVNRYRLEKGDVLLTEGGDFDKLGRGAVWEGQIPNCLHQNHVFAVRPYNHELISSFLSAQTGSSYGKRYFLSCSKQSTNLASINSSQLKAFPVLLPPLPEQKAIADLLTTWDEAIEKTERLIQAKEASLKDRIQRIMGKEAIVANGWPMVRLGDIFSEVSRKVGEKELTPYSISAGIGFVSQRDKWGKDISGSQHKNYTHLKAGEFSYNKGNSKRYQQGCIYLLKEGEICVPNVFISFKPKASIVVSEFFEHYFIADYHARELKRYITSGARSDGLLNLNKKDFFKIMVPCPSSDEQKAIAEALDVSQQEIDFLKQLADKYKTQKLGLMQKVLTGEWRVKPEIVMKFDE</sequence>
<gene>
    <name evidence="5" type="ORF">AAIG11_15000</name>
</gene>
<dbReference type="Proteomes" id="UP001407405">
    <property type="component" value="Unassembled WGS sequence"/>
</dbReference>
<keyword evidence="5" id="KW-0255">Endonuclease</keyword>